<dbReference type="SUPFAM" id="SSF53649">
    <property type="entry name" value="Alkaline phosphatase-like"/>
    <property type="match status" value="1"/>
</dbReference>
<dbReference type="InterPro" id="IPR052701">
    <property type="entry name" value="GAG_Ulvan_Degrading_Sulfatases"/>
</dbReference>
<evidence type="ECO:0000313" key="4">
    <source>
        <dbReference type="EMBL" id="PCS22580.1"/>
    </source>
</evidence>
<dbReference type="CDD" id="cd16148">
    <property type="entry name" value="sulfatase_like"/>
    <property type="match status" value="1"/>
</dbReference>
<dbReference type="InterPro" id="IPR017850">
    <property type="entry name" value="Alkaline_phosphatase_core_sf"/>
</dbReference>
<feature type="transmembrane region" description="Helical" evidence="1">
    <location>
        <begin position="21"/>
        <end position="39"/>
    </location>
</feature>
<dbReference type="Gene3D" id="3.40.720.10">
    <property type="entry name" value="Alkaline Phosphatase, subunit A"/>
    <property type="match status" value="1"/>
</dbReference>
<proteinExistence type="predicted"/>
<evidence type="ECO:0000259" key="2">
    <source>
        <dbReference type="Pfam" id="PF00884"/>
    </source>
</evidence>
<feature type="domain" description="Sulfatase N-terminal" evidence="2">
    <location>
        <begin position="267"/>
        <end position="542"/>
    </location>
</feature>
<comment type="caution">
    <text evidence="4">The sequence shown here is derived from an EMBL/GenBank/DDBJ whole genome shotgun (WGS) entry which is preliminary data.</text>
</comment>
<accession>A0A2A5T378</accession>
<name>A0A2A5T378_9GAMM</name>
<reference evidence="5" key="1">
    <citation type="submission" date="2017-04" db="EMBL/GenBank/DDBJ databases">
        <title>Genome evolution of the luminous symbionts of deep sea anglerfish.</title>
        <authorList>
            <person name="Hendry T.A."/>
        </authorList>
    </citation>
    <scope>NUCLEOTIDE SEQUENCE [LARGE SCALE GENOMIC DNA]</scope>
</reference>
<keyword evidence="1" id="KW-0472">Membrane</keyword>
<dbReference type="RefSeq" id="WP_097356574.1">
    <property type="nucleotide sequence ID" value="NZ_CAWNJE010000011.1"/>
</dbReference>
<dbReference type="Pfam" id="PF11893">
    <property type="entry name" value="DUF3413"/>
    <property type="match status" value="1"/>
</dbReference>
<dbReference type="InterPro" id="IPR000917">
    <property type="entry name" value="Sulfatase_N"/>
</dbReference>
<dbReference type="GeneID" id="66951800"/>
<feature type="transmembrane region" description="Helical" evidence="1">
    <location>
        <begin position="174"/>
        <end position="195"/>
    </location>
</feature>
<feature type="transmembrane region" description="Helical" evidence="1">
    <location>
        <begin position="138"/>
        <end position="162"/>
    </location>
</feature>
<evidence type="ECO:0000256" key="1">
    <source>
        <dbReference type="SAM" id="Phobius"/>
    </source>
</evidence>
<keyword evidence="1" id="KW-1133">Transmembrane helix</keyword>
<organism evidence="4 5">
    <name type="scientific">Candidatus Enterovibrio escicola</name>
    <dbReference type="NCBI Taxonomy" id="1927127"/>
    <lineage>
        <taxon>Bacteria</taxon>
        <taxon>Pseudomonadati</taxon>
        <taxon>Pseudomonadota</taxon>
        <taxon>Gammaproteobacteria</taxon>
        <taxon>Vibrionales</taxon>
        <taxon>Vibrionaceae</taxon>
        <taxon>Enterovibrio</taxon>
    </lineage>
</organism>
<gene>
    <name evidence="4" type="ORF">BTN49_1803</name>
</gene>
<keyword evidence="4" id="KW-0378">Hydrolase</keyword>
<dbReference type="PIRSF" id="PIRSF004950">
    <property type="entry name" value="Mmb_sulf_HI0842"/>
    <property type="match status" value="1"/>
</dbReference>
<dbReference type="Pfam" id="PF00884">
    <property type="entry name" value="Sulfatase"/>
    <property type="match status" value="1"/>
</dbReference>
<dbReference type="InterPro" id="IPR024588">
    <property type="entry name" value="YejM_N"/>
</dbReference>
<dbReference type="PANTHER" id="PTHR43751:SF3">
    <property type="entry name" value="SULFATASE N-TERMINAL DOMAIN-CONTAINING PROTEIN"/>
    <property type="match status" value="1"/>
</dbReference>
<sequence length="637" mass="73548">MENKGKTYRDRVSQLISWGHWFSFFNIITTMLLGTRYIVHFSWSETLLGQIYQLLTWVGHFWFLVFAVYILILFPASFIIPSQRVMRLFAVLVATISITMLLIDIYAFETLHLHLNPLVWELLLNSEKTNMNVHSMNVQWQCLFIIVPAILFLEVAISEWVWRKLRSLLRKRIGVPLSVVFIVSFITSHLIHIWADASFYSPITTKRSNFPISYPMTAKTFMEKYGLLDRQEYQYQRDEIDPQDSKVIRYPLDKISFSPNANNSQLNLLMVMVDSLRADMLNYLSMPNLNQFANDNINFKNHFSSSNNAMGSIFSLFYGLPSSYAQRARTEGLNPLLIDTLNNKGYRLGLFSADNFTNPIYCQSIFGKYRSDAAKLEINNTWISDSTATSALTMWINEKNTDKPWFAYLELKSLTNHEKSGEYNHNRSSLTSLDDKRASMGDNTALVLKTSYNNAAYYVDKLLGELFISLEVKGQLDNTIVMVTANHGTEFNETGSNSWGANSNYSKYQLQVPLVVHWPNEPPQVIDMYSSHFDIVPTLMESMLSVDSPPEIYASGRNLFNLVEKPHKWLLAGNERDIVVVLPDKTIVVDKFGNYLVYDSNYKLQPEEKPQLLVLMQVIQELKRFNYPNELTSRIRN</sequence>
<dbReference type="PANTHER" id="PTHR43751">
    <property type="entry name" value="SULFATASE"/>
    <property type="match status" value="1"/>
</dbReference>
<protein>
    <submittedName>
        <fullName evidence="4">Hydrolase of alkaline phosphatase</fullName>
    </submittedName>
</protein>
<evidence type="ECO:0000259" key="3">
    <source>
        <dbReference type="Pfam" id="PF11893"/>
    </source>
</evidence>
<dbReference type="EMBL" id="NBYY01000016">
    <property type="protein sequence ID" value="PCS22580.1"/>
    <property type="molecule type" value="Genomic_DNA"/>
</dbReference>
<dbReference type="InterPro" id="IPR012159">
    <property type="entry name" value="YejM-like"/>
</dbReference>
<keyword evidence="5" id="KW-1185">Reference proteome</keyword>
<dbReference type="GO" id="GO:0016787">
    <property type="term" value="F:hydrolase activity"/>
    <property type="evidence" value="ECO:0007669"/>
    <property type="project" value="UniProtKB-KW"/>
</dbReference>
<feature type="domain" description="Inner membrane protein YejM N-terminal" evidence="3">
    <location>
        <begin position="6"/>
        <end position="257"/>
    </location>
</feature>
<feature type="transmembrane region" description="Helical" evidence="1">
    <location>
        <begin position="51"/>
        <end position="76"/>
    </location>
</feature>
<keyword evidence="1" id="KW-0812">Transmembrane</keyword>
<feature type="transmembrane region" description="Helical" evidence="1">
    <location>
        <begin position="88"/>
        <end position="108"/>
    </location>
</feature>
<dbReference type="Proteomes" id="UP000219020">
    <property type="component" value="Unassembled WGS sequence"/>
</dbReference>
<evidence type="ECO:0000313" key="5">
    <source>
        <dbReference type="Proteomes" id="UP000219020"/>
    </source>
</evidence>
<dbReference type="AlphaFoldDB" id="A0A2A5T378"/>